<name>A0A892ZL65_9NEIS</name>
<dbReference type="Gene3D" id="3.40.630.30">
    <property type="match status" value="1"/>
</dbReference>
<organism evidence="4 5">
    <name type="scientific">Paralysiella testudinis</name>
    <dbReference type="NCBI Taxonomy" id="2809020"/>
    <lineage>
        <taxon>Bacteria</taxon>
        <taxon>Pseudomonadati</taxon>
        <taxon>Pseudomonadota</taxon>
        <taxon>Betaproteobacteria</taxon>
        <taxon>Neisseriales</taxon>
        <taxon>Neisseriaceae</taxon>
        <taxon>Paralysiella</taxon>
    </lineage>
</organism>
<dbReference type="SUPFAM" id="SSF55729">
    <property type="entry name" value="Acyl-CoA N-acyltransferases (Nat)"/>
    <property type="match status" value="1"/>
</dbReference>
<dbReference type="RefSeq" id="WP_230338937.1">
    <property type="nucleotide sequence ID" value="NZ_CP069798.1"/>
</dbReference>
<dbReference type="GO" id="GO:0016747">
    <property type="term" value="F:acyltransferase activity, transferring groups other than amino-acyl groups"/>
    <property type="evidence" value="ECO:0007669"/>
    <property type="project" value="InterPro"/>
</dbReference>
<evidence type="ECO:0000313" key="5">
    <source>
        <dbReference type="Proteomes" id="UP000653156"/>
    </source>
</evidence>
<dbReference type="InterPro" id="IPR050832">
    <property type="entry name" value="Bact_Acetyltransf"/>
</dbReference>
<dbReference type="InterPro" id="IPR000182">
    <property type="entry name" value="GNAT_dom"/>
</dbReference>
<evidence type="ECO:0000313" key="4">
    <source>
        <dbReference type="EMBL" id="QRQ81639.1"/>
    </source>
</evidence>
<gene>
    <name evidence="4" type="ORF">JQU52_13240</name>
</gene>
<feature type="domain" description="N-acetyltransferase" evidence="3">
    <location>
        <begin position="5"/>
        <end position="161"/>
    </location>
</feature>
<dbReference type="EMBL" id="CP069798">
    <property type="protein sequence ID" value="QRQ81639.1"/>
    <property type="molecule type" value="Genomic_DNA"/>
</dbReference>
<dbReference type="AlphaFoldDB" id="A0A892ZL65"/>
<dbReference type="Proteomes" id="UP000653156">
    <property type="component" value="Chromosome"/>
</dbReference>
<keyword evidence="1" id="KW-0808">Transferase</keyword>
<dbReference type="PROSITE" id="PS51186">
    <property type="entry name" value="GNAT"/>
    <property type="match status" value="1"/>
</dbReference>
<evidence type="ECO:0000256" key="1">
    <source>
        <dbReference type="ARBA" id="ARBA00022679"/>
    </source>
</evidence>
<dbReference type="KEGG" id="ptes:JQU52_13240"/>
<dbReference type="CDD" id="cd04301">
    <property type="entry name" value="NAT_SF"/>
    <property type="match status" value="1"/>
</dbReference>
<accession>A0A892ZL65</accession>
<dbReference type="Pfam" id="PF13673">
    <property type="entry name" value="Acetyltransf_10"/>
    <property type="match status" value="1"/>
</dbReference>
<sequence>MSIITHLRPARLDDCEHIFNAHEYAVRYTCARTYDSTVLAAWLALLGPQSYVDTLQNPDKALWIVDYKGHIQGFFQLDLREAQLDALYVHPFVHNQGLGTALLQRAETLAAAAGLGLVKLYASLNSVAFYQINGYQSLGEAALPLNKTVTVKCALMRKYLLD</sequence>
<evidence type="ECO:0000259" key="3">
    <source>
        <dbReference type="PROSITE" id="PS51186"/>
    </source>
</evidence>
<reference evidence="4" key="1">
    <citation type="submission" date="2021-02" db="EMBL/GenBank/DDBJ databases">
        <title>Neisseriaceae sp. 26B isolated from the cloaca of a Common Toad-headed Turtle (Mesoclemmys nasuta).</title>
        <authorList>
            <person name="Spergser J."/>
            <person name="Busse H.-J."/>
        </authorList>
    </citation>
    <scope>NUCLEOTIDE SEQUENCE</scope>
    <source>
        <strain evidence="4">26B</strain>
    </source>
</reference>
<protein>
    <submittedName>
        <fullName evidence="4">GNAT family N-acetyltransferase</fullName>
    </submittedName>
</protein>
<keyword evidence="2" id="KW-0012">Acyltransferase</keyword>
<evidence type="ECO:0000256" key="2">
    <source>
        <dbReference type="ARBA" id="ARBA00023315"/>
    </source>
</evidence>
<dbReference type="PANTHER" id="PTHR43877">
    <property type="entry name" value="AMINOALKYLPHOSPHONATE N-ACETYLTRANSFERASE-RELATED-RELATED"/>
    <property type="match status" value="1"/>
</dbReference>
<dbReference type="InterPro" id="IPR016181">
    <property type="entry name" value="Acyl_CoA_acyltransferase"/>
</dbReference>
<keyword evidence="5" id="KW-1185">Reference proteome</keyword>
<proteinExistence type="predicted"/>